<dbReference type="KEGG" id="nkf:Nkreftii_001541"/>
<sequence length="116" mass="13238">MEQRKDTRFPVEFRSSFSSANVVAGDGTLNDLSIRGCRVFSLIDVKPGTVLKLHIHASEDEPPIQISQSVVRWCRSGSFGCEFVNLSPDEWARLHHVIRELEQHPFQRHHDDTEVA</sequence>
<dbReference type="GO" id="GO:0035438">
    <property type="term" value="F:cyclic-di-GMP binding"/>
    <property type="evidence" value="ECO:0007669"/>
    <property type="project" value="InterPro"/>
</dbReference>
<gene>
    <name evidence="2" type="ORF">Nkreftii_001541</name>
</gene>
<dbReference type="EMBL" id="CP047423">
    <property type="protein sequence ID" value="QPD03767.1"/>
    <property type="molecule type" value="Genomic_DNA"/>
</dbReference>
<dbReference type="InterPro" id="IPR009875">
    <property type="entry name" value="PilZ_domain"/>
</dbReference>
<proteinExistence type="predicted"/>
<reference evidence="2 3" key="1">
    <citation type="journal article" date="2020" name="ISME J.">
        <title>Enrichment and physiological characterization of a novel comammox Nitrospira indicates ammonium inhibition of complete nitrification.</title>
        <authorList>
            <person name="Sakoula D."/>
            <person name="Koch H."/>
            <person name="Frank J."/>
            <person name="Jetten M.S.M."/>
            <person name="van Kessel M.A.H.J."/>
            <person name="Lucker S."/>
        </authorList>
    </citation>
    <scope>NUCLEOTIDE SEQUENCE [LARGE SCALE GENOMIC DNA]</scope>
    <source>
        <strain evidence="2">Comreactor17</strain>
    </source>
</reference>
<accession>A0A7S8IY80</accession>
<protein>
    <recommendedName>
        <fullName evidence="1">PilZ domain-containing protein</fullName>
    </recommendedName>
</protein>
<dbReference type="Proteomes" id="UP000593737">
    <property type="component" value="Chromosome"/>
</dbReference>
<organism evidence="2 3">
    <name type="scientific">Candidatus Nitrospira kreftii</name>
    <dbReference type="NCBI Taxonomy" id="2652173"/>
    <lineage>
        <taxon>Bacteria</taxon>
        <taxon>Pseudomonadati</taxon>
        <taxon>Nitrospirota</taxon>
        <taxon>Nitrospiria</taxon>
        <taxon>Nitrospirales</taxon>
        <taxon>Nitrospiraceae</taxon>
        <taxon>Nitrospira</taxon>
    </lineage>
</organism>
<evidence type="ECO:0000313" key="3">
    <source>
        <dbReference type="Proteomes" id="UP000593737"/>
    </source>
</evidence>
<dbReference type="Gene3D" id="2.40.10.220">
    <property type="entry name" value="predicted glycosyltransferase like domains"/>
    <property type="match status" value="1"/>
</dbReference>
<feature type="domain" description="PilZ" evidence="1">
    <location>
        <begin position="2"/>
        <end position="98"/>
    </location>
</feature>
<dbReference type="SUPFAM" id="SSF141371">
    <property type="entry name" value="PilZ domain-like"/>
    <property type="match status" value="1"/>
</dbReference>
<dbReference type="Pfam" id="PF07238">
    <property type="entry name" value="PilZ"/>
    <property type="match status" value="1"/>
</dbReference>
<evidence type="ECO:0000259" key="1">
    <source>
        <dbReference type="Pfam" id="PF07238"/>
    </source>
</evidence>
<name>A0A7S8IY80_9BACT</name>
<evidence type="ECO:0000313" key="2">
    <source>
        <dbReference type="EMBL" id="QPD03767.1"/>
    </source>
</evidence>
<dbReference type="AlphaFoldDB" id="A0A7S8IY80"/>